<dbReference type="Proteomes" id="UP000611554">
    <property type="component" value="Unassembled WGS sequence"/>
</dbReference>
<name>A0ABQ2QP69_9ACTN</name>
<accession>A0ABQ2QP69</accession>
<keyword evidence="3" id="KW-1185">Reference proteome</keyword>
<reference evidence="3" key="1">
    <citation type="journal article" date="2019" name="Int. J. Syst. Evol. Microbiol.">
        <title>The Global Catalogue of Microorganisms (GCM) 10K type strain sequencing project: providing services to taxonomists for standard genome sequencing and annotation.</title>
        <authorList>
            <consortium name="The Broad Institute Genomics Platform"/>
            <consortium name="The Broad Institute Genome Sequencing Center for Infectious Disease"/>
            <person name="Wu L."/>
            <person name="Ma J."/>
        </authorList>
    </citation>
    <scope>NUCLEOTIDE SEQUENCE [LARGE SCALE GENOMIC DNA]</scope>
    <source>
        <strain evidence="3">JCM 3115</strain>
    </source>
</reference>
<evidence type="ECO:0000313" key="2">
    <source>
        <dbReference type="EMBL" id="GGP89321.1"/>
    </source>
</evidence>
<comment type="caution">
    <text evidence="2">The sequence shown here is derived from an EMBL/GenBank/DDBJ whole genome shotgun (WGS) entry which is preliminary data.</text>
</comment>
<sequence>MAAVATTLRSLTLTAIGSIAVLGAVLTMRAASSPGETSPAGGGRGDHAVARAAAPGAWEEGGLAAVGFHAGGDCPTPAPGAAPVRPAAPAGDVPAALWALLTLAVTPYGCPPAGS</sequence>
<protein>
    <submittedName>
        <fullName evidence="2">Uncharacterized protein</fullName>
    </submittedName>
</protein>
<evidence type="ECO:0000313" key="3">
    <source>
        <dbReference type="Proteomes" id="UP000611554"/>
    </source>
</evidence>
<organism evidence="2 3">
    <name type="scientific">Streptosporangium pseudovulgare</name>
    <dbReference type="NCBI Taxonomy" id="35765"/>
    <lineage>
        <taxon>Bacteria</taxon>
        <taxon>Bacillati</taxon>
        <taxon>Actinomycetota</taxon>
        <taxon>Actinomycetes</taxon>
        <taxon>Streptosporangiales</taxon>
        <taxon>Streptosporangiaceae</taxon>
        <taxon>Streptosporangium</taxon>
    </lineage>
</organism>
<proteinExistence type="predicted"/>
<evidence type="ECO:0000256" key="1">
    <source>
        <dbReference type="SAM" id="MobiDB-lite"/>
    </source>
</evidence>
<dbReference type="EMBL" id="BMQJ01000003">
    <property type="protein sequence ID" value="GGP89321.1"/>
    <property type="molecule type" value="Genomic_DNA"/>
</dbReference>
<gene>
    <name evidence="2" type="ORF">GCM10010140_19000</name>
</gene>
<feature type="region of interest" description="Disordered" evidence="1">
    <location>
        <begin position="32"/>
        <end position="53"/>
    </location>
</feature>